<name>A0A0P0YBY5_ORYSJ</name>
<reference evidence="3 4" key="1">
    <citation type="journal article" date="2005" name="Nature">
        <title>The map-based sequence of the rice genome.</title>
        <authorList>
            <consortium name="International rice genome sequencing project (IRGSP)"/>
            <person name="Matsumoto T."/>
            <person name="Wu J."/>
            <person name="Kanamori H."/>
            <person name="Katayose Y."/>
            <person name="Fujisawa M."/>
            <person name="Namiki N."/>
            <person name="Mizuno H."/>
            <person name="Yamamoto K."/>
            <person name="Antonio B.A."/>
            <person name="Baba T."/>
            <person name="Sakata K."/>
            <person name="Nagamura Y."/>
            <person name="Aoki H."/>
            <person name="Arikawa K."/>
            <person name="Arita K."/>
            <person name="Bito T."/>
            <person name="Chiden Y."/>
            <person name="Fujitsuka N."/>
            <person name="Fukunaka R."/>
            <person name="Hamada M."/>
            <person name="Harada C."/>
            <person name="Hayashi A."/>
            <person name="Hijishita S."/>
            <person name="Honda M."/>
            <person name="Hosokawa S."/>
            <person name="Ichikawa Y."/>
            <person name="Idonuma A."/>
            <person name="Iijima M."/>
            <person name="Ikeda M."/>
            <person name="Ikeno M."/>
            <person name="Ito K."/>
            <person name="Ito S."/>
            <person name="Ito T."/>
            <person name="Ito Y."/>
            <person name="Ito Y."/>
            <person name="Iwabuchi A."/>
            <person name="Kamiya K."/>
            <person name="Karasawa W."/>
            <person name="Kurita K."/>
            <person name="Katagiri S."/>
            <person name="Kikuta A."/>
            <person name="Kobayashi H."/>
            <person name="Kobayashi N."/>
            <person name="Machita K."/>
            <person name="Maehara T."/>
            <person name="Masukawa M."/>
            <person name="Mizubayashi T."/>
            <person name="Mukai Y."/>
            <person name="Nagasaki H."/>
            <person name="Nagata Y."/>
            <person name="Naito S."/>
            <person name="Nakashima M."/>
            <person name="Nakama Y."/>
            <person name="Nakamichi Y."/>
            <person name="Nakamura M."/>
            <person name="Meguro A."/>
            <person name="Negishi M."/>
            <person name="Ohta I."/>
            <person name="Ohta T."/>
            <person name="Okamoto M."/>
            <person name="Ono N."/>
            <person name="Saji S."/>
            <person name="Sakaguchi M."/>
            <person name="Sakai K."/>
            <person name="Shibata M."/>
            <person name="Shimokawa T."/>
            <person name="Song J."/>
            <person name="Takazaki Y."/>
            <person name="Terasawa K."/>
            <person name="Tsugane M."/>
            <person name="Tsuji K."/>
            <person name="Ueda S."/>
            <person name="Waki K."/>
            <person name="Yamagata H."/>
            <person name="Yamamoto M."/>
            <person name="Yamamoto S."/>
            <person name="Yamane H."/>
            <person name="Yoshiki S."/>
            <person name="Yoshihara R."/>
            <person name="Yukawa K."/>
            <person name="Zhong H."/>
            <person name="Yano M."/>
            <person name="Yuan Q."/>
            <person name="Ouyang S."/>
            <person name="Liu J."/>
            <person name="Jones K.M."/>
            <person name="Gansberger K."/>
            <person name="Moffat K."/>
            <person name="Hill J."/>
            <person name="Bera J."/>
            <person name="Fadrosh D."/>
            <person name="Jin S."/>
            <person name="Johri S."/>
            <person name="Kim M."/>
            <person name="Overton L."/>
            <person name="Reardon M."/>
            <person name="Tsitrin T."/>
            <person name="Vuong H."/>
            <person name="Weaver B."/>
            <person name="Ciecko A."/>
            <person name="Tallon L."/>
            <person name="Jackson J."/>
            <person name="Pai G."/>
            <person name="Aken S.V."/>
            <person name="Utterback T."/>
            <person name="Reidmuller S."/>
            <person name="Feldblyum T."/>
            <person name="Hsiao J."/>
            <person name="Zismann V."/>
            <person name="Iobst S."/>
            <person name="de Vazeille A.R."/>
            <person name="Buell C.R."/>
            <person name="Ying K."/>
            <person name="Li Y."/>
            <person name="Lu T."/>
            <person name="Huang Y."/>
            <person name="Zhao Q."/>
            <person name="Feng Q."/>
            <person name="Zhang L."/>
            <person name="Zhu J."/>
            <person name="Weng Q."/>
            <person name="Mu J."/>
            <person name="Lu Y."/>
            <person name="Fan D."/>
            <person name="Liu Y."/>
            <person name="Guan J."/>
            <person name="Zhang Y."/>
            <person name="Yu S."/>
            <person name="Liu X."/>
            <person name="Zhang Y."/>
            <person name="Hong G."/>
            <person name="Han B."/>
            <person name="Choisne N."/>
            <person name="Demange N."/>
            <person name="Orjeda G."/>
            <person name="Samain S."/>
            <person name="Cattolico L."/>
            <person name="Pelletier E."/>
            <person name="Couloux A."/>
            <person name="Segurens B."/>
            <person name="Wincker P."/>
            <person name="D'Hont A."/>
            <person name="Scarpelli C."/>
            <person name="Weissenbach J."/>
            <person name="Salanoubat M."/>
            <person name="Quetier F."/>
            <person name="Yu Y."/>
            <person name="Kim H.R."/>
            <person name="Rambo T."/>
            <person name="Currie J."/>
            <person name="Collura K."/>
            <person name="Luo M."/>
            <person name="Yang T."/>
            <person name="Ammiraju J.S.S."/>
            <person name="Engler F."/>
            <person name="Soderlund C."/>
            <person name="Wing R.A."/>
            <person name="Palmer L.E."/>
            <person name="de la Bastide M."/>
            <person name="Spiegel L."/>
            <person name="Nascimento L."/>
            <person name="Zutavern T."/>
            <person name="O'Shaughnessy A."/>
            <person name="Dike S."/>
            <person name="Dedhia N."/>
            <person name="Preston R."/>
            <person name="Balija V."/>
            <person name="McCombie W.R."/>
            <person name="Chow T."/>
            <person name="Chen H."/>
            <person name="Chung M."/>
            <person name="Chen C."/>
            <person name="Shaw J."/>
            <person name="Wu H."/>
            <person name="Hsiao K."/>
            <person name="Chao Y."/>
            <person name="Chu M."/>
            <person name="Cheng C."/>
            <person name="Hour A."/>
            <person name="Lee P."/>
            <person name="Lin S."/>
            <person name="Lin Y."/>
            <person name="Liou J."/>
            <person name="Liu S."/>
            <person name="Hsing Y."/>
            <person name="Raghuvanshi S."/>
            <person name="Mohanty A."/>
            <person name="Bharti A.K."/>
            <person name="Gaur A."/>
            <person name="Gupta V."/>
            <person name="Kumar D."/>
            <person name="Ravi V."/>
            <person name="Vij S."/>
            <person name="Kapur A."/>
            <person name="Khurana P."/>
            <person name="Khurana P."/>
            <person name="Khurana J.P."/>
            <person name="Tyagi A.K."/>
            <person name="Gaikwad K."/>
            <person name="Singh A."/>
            <person name="Dalal V."/>
            <person name="Srivastava S."/>
            <person name="Dixit A."/>
            <person name="Pal A.K."/>
            <person name="Ghazi I.A."/>
            <person name="Yadav M."/>
            <person name="Pandit A."/>
            <person name="Bhargava A."/>
            <person name="Sureshbabu K."/>
            <person name="Batra K."/>
            <person name="Sharma T.R."/>
            <person name="Mohapatra T."/>
            <person name="Singh N.K."/>
            <person name="Messing J."/>
            <person name="Nelson A.B."/>
            <person name="Fuks G."/>
            <person name="Kavchok S."/>
            <person name="Keizer G."/>
            <person name="Linton E."/>
            <person name="Llaca V."/>
            <person name="Song R."/>
            <person name="Tanyolac B."/>
            <person name="Young S."/>
            <person name="Ho-Il K."/>
            <person name="Hahn J.H."/>
            <person name="Sangsakoo G."/>
            <person name="Vanavichit A."/>
            <person name="de Mattos Luiz.A.T."/>
            <person name="Zimmer P.D."/>
            <person name="Malone G."/>
            <person name="Dellagostin O."/>
            <person name="de Oliveira A.C."/>
            <person name="Bevan M."/>
            <person name="Bancroft I."/>
            <person name="Minx P."/>
            <person name="Cordum H."/>
            <person name="Wilson R."/>
            <person name="Cheng Z."/>
            <person name="Jin W."/>
            <person name="Jiang J."/>
            <person name="Leong S.A."/>
            <person name="Iwama H."/>
            <person name="Gojobori T."/>
            <person name="Itoh T."/>
            <person name="Niimura Y."/>
            <person name="Fujii Y."/>
            <person name="Habara T."/>
            <person name="Sakai H."/>
            <person name="Sato Y."/>
            <person name="Wilson G."/>
            <person name="Kumar K."/>
            <person name="McCouch S."/>
            <person name="Juretic N."/>
            <person name="Hoen D."/>
            <person name="Wright S."/>
            <person name="Bruskiewich R."/>
            <person name="Bureau T."/>
            <person name="Miyao A."/>
            <person name="Hirochika H."/>
            <person name="Nishikawa T."/>
            <person name="Kadowaki K."/>
            <person name="Sugiura M."/>
            <person name="Burr B."/>
            <person name="Sasaki T."/>
        </authorList>
    </citation>
    <scope>NUCLEOTIDE SEQUENCE [LARGE SCALE GENOMIC DNA]</scope>
    <source>
        <strain evidence="4">cv. Nipponbare</strain>
    </source>
</reference>
<reference evidence="4" key="2">
    <citation type="journal article" date="2008" name="Nucleic Acids Res.">
        <title>The rice annotation project database (RAP-DB): 2008 update.</title>
        <authorList>
            <consortium name="The rice annotation project (RAP)"/>
        </authorList>
    </citation>
    <scope>GENOME REANNOTATION</scope>
    <source>
        <strain evidence="4">cv. Nipponbare</strain>
    </source>
</reference>
<dbReference type="SMR" id="A0A0P0YBY5"/>
<gene>
    <name evidence="3" type="ordered locus">Os12g0605100</name>
</gene>
<accession>A0A0P0YBY5</accession>
<evidence type="ECO:0000313" key="4">
    <source>
        <dbReference type="Proteomes" id="UP000000763"/>
    </source>
</evidence>
<feature type="coiled-coil region" evidence="1">
    <location>
        <begin position="29"/>
        <end position="56"/>
    </location>
</feature>
<keyword evidence="1" id="KW-0175">Coiled coil</keyword>
<feature type="region of interest" description="Disordered" evidence="2">
    <location>
        <begin position="293"/>
        <end position="414"/>
    </location>
</feature>
<evidence type="ECO:0000313" key="3">
    <source>
        <dbReference type="EMBL" id="BAF30240.1"/>
    </source>
</evidence>
<dbReference type="Proteomes" id="UP000000763">
    <property type="component" value="Chromosome 12"/>
</dbReference>
<feature type="compositionally biased region" description="Low complexity" evidence="2">
    <location>
        <begin position="356"/>
        <end position="365"/>
    </location>
</feature>
<organism evidence="3 4">
    <name type="scientific">Oryza sativa subsp. japonica</name>
    <name type="common">Rice</name>
    <dbReference type="NCBI Taxonomy" id="39947"/>
    <lineage>
        <taxon>Eukaryota</taxon>
        <taxon>Viridiplantae</taxon>
        <taxon>Streptophyta</taxon>
        <taxon>Embryophyta</taxon>
        <taxon>Tracheophyta</taxon>
        <taxon>Spermatophyta</taxon>
        <taxon>Magnoliopsida</taxon>
        <taxon>Liliopsida</taxon>
        <taxon>Poales</taxon>
        <taxon>Poaceae</taxon>
        <taxon>BOP clade</taxon>
        <taxon>Oryzoideae</taxon>
        <taxon>Oryzeae</taxon>
        <taxon>Oryzinae</taxon>
        <taxon>Oryza</taxon>
        <taxon>Oryza sativa</taxon>
    </lineage>
</organism>
<evidence type="ECO:0000256" key="2">
    <source>
        <dbReference type="SAM" id="MobiDB-lite"/>
    </source>
</evidence>
<feature type="region of interest" description="Disordered" evidence="2">
    <location>
        <begin position="1"/>
        <end position="26"/>
    </location>
</feature>
<feature type="compositionally biased region" description="Acidic residues" evidence="2">
    <location>
        <begin position="346"/>
        <end position="355"/>
    </location>
</feature>
<protein>
    <submittedName>
        <fullName evidence="3">Os12g0605100 protein</fullName>
    </submittedName>
</protein>
<proteinExistence type="predicted"/>
<feature type="compositionally biased region" description="Low complexity" evidence="2">
    <location>
        <begin position="293"/>
        <end position="313"/>
    </location>
</feature>
<feature type="non-terminal residue" evidence="3">
    <location>
        <position position="1"/>
    </location>
</feature>
<feature type="compositionally biased region" description="Basic residues" evidence="2">
    <location>
        <begin position="393"/>
        <end position="403"/>
    </location>
</feature>
<dbReference type="KEGG" id="dosa:Os12g0605100"/>
<dbReference type="Gramene" id="Os12t0605100-01">
    <property type="protein sequence ID" value="Os12t0605100-01"/>
    <property type="gene ID" value="Os12g0605100"/>
</dbReference>
<dbReference type="EMBL" id="AP008218">
    <property type="protein sequence ID" value="BAF30240.1"/>
    <property type="molecule type" value="Genomic_DNA"/>
</dbReference>
<evidence type="ECO:0000256" key="1">
    <source>
        <dbReference type="SAM" id="Coils"/>
    </source>
</evidence>
<feature type="compositionally biased region" description="Low complexity" evidence="2">
    <location>
        <begin position="378"/>
        <end position="392"/>
    </location>
</feature>
<sequence length="472" mass="52054">RRDTKLLKSGRKSQQESTVNIEQRKEIDHAGLEKSNELLREKLHKLQSEVQALRSKEQPVIDVKSCDAEITKLLTNMQMATANAALFKEKVLELIASCESFEISEMVQKEVLKEEITRRNSYVNALKDKLNAVEIENSRLKVDLNGDFTLLGALQTEVSALEKQTMSLAKDCLPSNKLRMEEFSVSPQLSKIAVKPIHGEPNATKMVKDMELEKLHGTIKALQKVVTDTGVVLEQERLDFNANLLDARRQIDLLRLRDDMAAAVDDSDAASDPAAAAYDRRLLKDIQLDLVQTTTPTNRSRAATATATAAASSQRHHRRRNGGSTEAPPLGLWSVVRASRRRQQEEGGDGDDDDLQPQPAQDPRACPQDVGEDRAARAGDAALPARAAPPRGGARHPPRRRRRGDGGGEQRQVVRRRAAAIVEGAAGGVPLRAPARQPPAAARAVVLHESQGHRRLTLIKNLHGWMDKARSV</sequence>
<dbReference type="AlphaFoldDB" id="A0A0P0YBY5"/>